<dbReference type="Gene3D" id="3.40.50.1000">
    <property type="entry name" value="HAD superfamily/HAD-like"/>
    <property type="match status" value="1"/>
</dbReference>
<dbReference type="SFLD" id="SFLDG01140">
    <property type="entry name" value="C2.B:_Phosphomannomutase_and_P"/>
    <property type="match status" value="1"/>
</dbReference>
<accession>A0A0R1UD25</accession>
<protein>
    <submittedName>
        <fullName evidence="1">HAD family hydrolase</fullName>
    </submittedName>
</protein>
<dbReference type="GO" id="GO:0005829">
    <property type="term" value="C:cytosol"/>
    <property type="evidence" value="ECO:0007669"/>
    <property type="project" value="TreeGrafter"/>
</dbReference>
<gene>
    <name evidence="1" type="ORF">FC46_GL000633</name>
</gene>
<name>A0A0R1UD25_9LACO</name>
<dbReference type="CDD" id="cd07516">
    <property type="entry name" value="HAD_Pase"/>
    <property type="match status" value="1"/>
</dbReference>
<organism evidence="1 2">
    <name type="scientific">Lactobacillus kalixensis DSM 16043</name>
    <dbReference type="NCBI Taxonomy" id="1423763"/>
    <lineage>
        <taxon>Bacteria</taxon>
        <taxon>Bacillati</taxon>
        <taxon>Bacillota</taxon>
        <taxon>Bacilli</taxon>
        <taxon>Lactobacillales</taxon>
        <taxon>Lactobacillaceae</taxon>
        <taxon>Lactobacillus</taxon>
    </lineage>
</organism>
<evidence type="ECO:0000313" key="2">
    <source>
        <dbReference type="Proteomes" id="UP000051036"/>
    </source>
</evidence>
<dbReference type="InterPro" id="IPR000150">
    <property type="entry name" value="Cof"/>
</dbReference>
<reference evidence="1 2" key="1">
    <citation type="journal article" date="2015" name="Genome Announc.">
        <title>Expanding the biotechnology potential of lactobacilli through comparative genomics of 213 strains and associated genera.</title>
        <authorList>
            <person name="Sun Z."/>
            <person name="Harris H.M."/>
            <person name="McCann A."/>
            <person name="Guo C."/>
            <person name="Argimon S."/>
            <person name="Zhang W."/>
            <person name="Yang X."/>
            <person name="Jeffery I.B."/>
            <person name="Cooney J.C."/>
            <person name="Kagawa T.F."/>
            <person name="Liu W."/>
            <person name="Song Y."/>
            <person name="Salvetti E."/>
            <person name="Wrobel A."/>
            <person name="Rasinkangas P."/>
            <person name="Parkhill J."/>
            <person name="Rea M.C."/>
            <person name="O'Sullivan O."/>
            <person name="Ritari J."/>
            <person name="Douillard F.P."/>
            <person name="Paul Ross R."/>
            <person name="Yang R."/>
            <person name="Briner A.E."/>
            <person name="Felis G.E."/>
            <person name="de Vos W.M."/>
            <person name="Barrangou R."/>
            <person name="Klaenhammer T.R."/>
            <person name="Caufield P.W."/>
            <person name="Cui Y."/>
            <person name="Zhang H."/>
            <person name="O'Toole P.W."/>
        </authorList>
    </citation>
    <scope>NUCLEOTIDE SEQUENCE [LARGE SCALE GENOMIC DNA]</scope>
    <source>
        <strain evidence="1 2">DSM 16043</strain>
    </source>
</reference>
<dbReference type="OrthoDB" id="9790031at2"/>
<dbReference type="InterPro" id="IPR036412">
    <property type="entry name" value="HAD-like_sf"/>
</dbReference>
<dbReference type="InterPro" id="IPR023214">
    <property type="entry name" value="HAD_sf"/>
</dbReference>
<evidence type="ECO:0000313" key="1">
    <source>
        <dbReference type="EMBL" id="KRL91334.1"/>
    </source>
</evidence>
<dbReference type="RefSeq" id="WP_057797168.1">
    <property type="nucleotide sequence ID" value="NZ_AZFM01000002.1"/>
</dbReference>
<dbReference type="PANTHER" id="PTHR10000">
    <property type="entry name" value="PHOSPHOSERINE PHOSPHATASE"/>
    <property type="match status" value="1"/>
</dbReference>
<dbReference type="PATRIC" id="fig|1423763.3.peg.637"/>
<dbReference type="InterPro" id="IPR006379">
    <property type="entry name" value="HAD-SF_hydro_IIB"/>
</dbReference>
<dbReference type="EMBL" id="AZFM01000002">
    <property type="protein sequence ID" value="KRL91334.1"/>
    <property type="molecule type" value="Genomic_DNA"/>
</dbReference>
<sequence length="271" mass="30632">MYKIIACDLDETLLNDNAIICQRNKEAIQKAIEQGVKFVPATGRGYRSTQDILEELNLKDMAAEYVISFNGACLTENKDNTVLNFEGLTWETAEKLFELGQKYDVCIHVYSPDVLYVYHVDEDELNYIRLRYNFKIIDDQKNLEFLKGQKIPKVIYGSTDSEYLHQIAEELGSITDDLDVSYSSNRYMEFNKKGINKGSGLKKLAQKLGVSMDETIALGDNFNDLSMIQAAGLGIGMNNTNPKMKQECDYITEADNNQGGVAEAIEHFVLK</sequence>
<dbReference type="Pfam" id="PF08282">
    <property type="entry name" value="Hydrolase_3"/>
    <property type="match status" value="1"/>
</dbReference>
<dbReference type="Gene3D" id="3.30.1240.10">
    <property type="match status" value="1"/>
</dbReference>
<keyword evidence="1" id="KW-0378">Hydrolase</keyword>
<dbReference type="GO" id="GO:0000287">
    <property type="term" value="F:magnesium ion binding"/>
    <property type="evidence" value="ECO:0007669"/>
    <property type="project" value="TreeGrafter"/>
</dbReference>
<dbReference type="NCBIfam" id="TIGR00099">
    <property type="entry name" value="Cof-subfamily"/>
    <property type="match status" value="1"/>
</dbReference>
<dbReference type="Proteomes" id="UP000051036">
    <property type="component" value="Unassembled WGS sequence"/>
</dbReference>
<dbReference type="SFLD" id="SFLDS00003">
    <property type="entry name" value="Haloacid_Dehalogenase"/>
    <property type="match status" value="1"/>
</dbReference>
<dbReference type="SUPFAM" id="SSF56784">
    <property type="entry name" value="HAD-like"/>
    <property type="match status" value="1"/>
</dbReference>
<comment type="caution">
    <text evidence="1">The sequence shown here is derived from an EMBL/GenBank/DDBJ whole genome shotgun (WGS) entry which is preliminary data.</text>
</comment>
<dbReference type="AlphaFoldDB" id="A0A0R1UD25"/>
<dbReference type="STRING" id="1423763.FC46_GL000633"/>
<dbReference type="GO" id="GO:0016791">
    <property type="term" value="F:phosphatase activity"/>
    <property type="evidence" value="ECO:0007669"/>
    <property type="project" value="TreeGrafter"/>
</dbReference>
<keyword evidence="2" id="KW-1185">Reference proteome</keyword>
<dbReference type="PANTHER" id="PTHR10000:SF8">
    <property type="entry name" value="HAD SUPERFAMILY HYDROLASE-LIKE, TYPE 3"/>
    <property type="match status" value="1"/>
</dbReference>
<dbReference type="NCBIfam" id="TIGR01484">
    <property type="entry name" value="HAD-SF-IIB"/>
    <property type="match status" value="1"/>
</dbReference>
<proteinExistence type="predicted"/>